<dbReference type="RefSeq" id="WP_218282243.1">
    <property type="nucleotide sequence ID" value="NZ_CP078093.1"/>
</dbReference>
<evidence type="ECO:0000313" key="1">
    <source>
        <dbReference type="EMBL" id="QXM05545.1"/>
    </source>
</evidence>
<dbReference type="EMBL" id="CP078093">
    <property type="protein sequence ID" value="QXM05545.1"/>
    <property type="molecule type" value="Genomic_DNA"/>
</dbReference>
<evidence type="ECO:0000313" key="2">
    <source>
        <dbReference type="Proteomes" id="UP000886818"/>
    </source>
</evidence>
<protein>
    <submittedName>
        <fullName evidence="1">Uncharacterized protein</fullName>
    </submittedName>
</protein>
<keyword evidence="2" id="KW-1185">Reference proteome</keyword>
<proteinExistence type="predicted"/>
<gene>
    <name evidence="1" type="ORF">KVH43_09185</name>
</gene>
<name>A0ABX8RCU6_9CLOT</name>
<dbReference type="Proteomes" id="UP000886818">
    <property type="component" value="Chromosome"/>
</dbReference>
<reference evidence="1" key="1">
    <citation type="submission" date="2021-07" db="EMBL/GenBank/DDBJ databases">
        <title>Complete genome sequence of Crassaminicella sp. 143-21, isolated from a deep-sea hydrothermal vent.</title>
        <authorList>
            <person name="Li X."/>
        </authorList>
    </citation>
    <scope>NUCLEOTIDE SEQUENCE</scope>
    <source>
        <strain evidence="1">143-21</strain>
    </source>
</reference>
<accession>A0ABX8RCU6</accession>
<organism evidence="1 2">
    <name type="scientific">Crassaminicella indica</name>
    <dbReference type="NCBI Taxonomy" id="2855394"/>
    <lineage>
        <taxon>Bacteria</taxon>
        <taxon>Bacillati</taxon>
        <taxon>Bacillota</taxon>
        <taxon>Clostridia</taxon>
        <taxon>Eubacteriales</taxon>
        <taxon>Clostridiaceae</taxon>
        <taxon>Crassaminicella</taxon>
    </lineage>
</organism>
<sequence length="114" mass="13369">MNHNIKIDEGRYKYGYVKGRVDGFEWYALVHKEQSENGINPVNLQNGQGRVTRLCVYKDVVEHGGNPYAPTCSIKRFIYANYKREWDVLNSSYIGMVKELVSYLEKRYSLRIVK</sequence>